<keyword evidence="5" id="KW-1185">Reference proteome</keyword>
<dbReference type="EMBL" id="JAUKUD010000004">
    <property type="protein sequence ID" value="KAK0746426.1"/>
    <property type="molecule type" value="Genomic_DNA"/>
</dbReference>
<dbReference type="Pfam" id="PF23195">
    <property type="entry name" value="UBQLN1"/>
    <property type="match status" value="1"/>
</dbReference>
<name>A0AA40EVU8_9PEZI</name>
<protein>
    <submittedName>
        <fullName evidence="4">Uncharacterized protein</fullName>
    </submittedName>
</protein>
<dbReference type="PANTHER" id="PTHR10677:SF3">
    <property type="entry name" value="FI07626P-RELATED"/>
    <property type="match status" value="1"/>
</dbReference>
<dbReference type="InterPro" id="IPR029071">
    <property type="entry name" value="Ubiquitin-like_domsf"/>
</dbReference>
<dbReference type="PROSITE" id="PS50030">
    <property type="entry name" value="UBA"/>
    <property type="match status" value="1"/>
</dbReference>
<dbReference type="InterPro" id="IPR015496">
    <property type="entry name" value="Ubiquilin"/>
</dbReference>
<gene>
    <name evidence="4" type="ORF">B0T18DRAFT_411602</name>
</gene>
<dbReference type="InterPro" id="IPR009060">
    <property type="entry name" value="UBA-like_sf"/>
</dbReference>
<dbReference type="Pfam" id="PF00627">
    <property type="entry name" value="UBA"/>
    <property type="match status" value="1"/>
</dbReference>
<dbReference type="InterPro" id="IPR000626">
    <property type="entry name" value="Ubiquitin-like_dom"/>
</dbReference>
<evidence type="ECO:0000259" key="3">
    <source>
        <dbReference type="PROSITE" id="PS50053"/>
    </source>
</evidence>
<reference evidence="4" key="1">
    <citation type="submission" date="2023-06" db="EMBL/GenBank/DDBJ databases">
        <title>Genome-scale phylogeny and comparative genomics of the fungal order Sordariales.</title>
        <authorList>
            <consortium name="Lawrence Berkeley National Laboratory"/>
            <person name="Hensen N."/>
            <person name="Bonometti L."/>
            <person name="Westerberg I."/>
            <person name="Brannstrom I.O."/>
            <person name="Guillou S."/>
            <person name="Cros-Aarteil S."/>
            <person name="Calhoun S."/>
            <person name="Haridas S."/>
            <person name="Kuo A."/>
            <person name="Mondo S."/>
            <person name="Pangilinan J."/>
            <person name="Riley R."/>
            <person name="LaButti K."/>
            <person name="Andreopoulos B."/>
            <person name="Lipzen A."/>
            <person name="Chen C."/>
            <person name="Yanf M."/>
            <person name="Daum C."/>
            <person name="Ng V."/>
            <person name="Clum A."/>
            <person name="Steindorff A."/>
            <person name="Ohm R."/>
            <person name="Martin F."/>
            <person name="Silar P."/>
            <person name="Natvig D."/>
            <person name="Lalanne C."/>
            <person name="Gautier V."/>
            <person name="Ament-velasquez S.L."/>
            <person name="Kruys A."/>
            <person name="Hutchinson M.I."/>
            <person name="Powell A.J."/>
            <person name="Barry K."/>
            <person name="Miller A.N."/>
            <person name="Grigoriev I.V."/>
            <person name="Debuchy R."/>
            <person name="Gladieux P."/>
            <person name="Thoren M.H."/>
            <person name="Johannesson H."/>
        </authorList>
    </citation>
    <scope>NUCLEOTIDE SEQUENCE</scope>
    <source>
        <strain evidence="4">SMH3187-1</strain>
    </source>
</reference>
<dbReference type="SUPFAM" id="SSF46934">
    <property type="entry name" value="UBA-like"/>
    <property type="match status" value="1"/>
</dbReference>
<feature type="domain" description="Ubiquitin-like" evidence="3">
    <location>
        <begin position="17"/>
        <end position="94"/>
    </location>
</feature>
<organism evidence="4 5">
    <name type="scientific">Schizothecium vesticola</name>
    <dbReference type="NCBI Taxonomy" id="314040"/>
    <lineage>
        <taxon>Eukaryota</taxon>
        <taxon>Fungi</taxon>
        <taxon>Dikarya</taxon>
        <taxon>Ascomycota</taxon>
        <taxon>Pezizomycotina</taxon>
        <taxon>Sordariomycetes</taxon>
        <taxon>Sordariomycetidae</taxon>
        <taxon>Sordariales</taxon>
        <taxon>Schizotheciaceae</taxon>
        <taxon>Schizothecium</taxon>
    </lineage>
</organism>
<dbReference type="InterPro" id="IPR015940">
    <property type="entry name" value="UBA"/>
</dbReference>
<evidence type="ECO:0000256" key="1">
    <source>
        <dbReference type="SAM" id="MobiDB-lite"/>
    </source>
</evidence>
<dbReference type="AlphaFoldDB" id="A0AA40EVU8"/>
<dbReference type="Pfam" id="PF00240">
    <property type="entry name" value="ubiquitin"/>
    <property type="match status" value="1"/>
</dbReference>
<sequence>MAASAASADTAAEATELTFKVKSSSDRIHTISMPETASVLDLKNKLAGPDFEDVPVERQRLIYSGRVMKNDDALSVYKIKNLNTIHMVKSAASNPAPAPAAASAPTPQAIPHNMASGTSANNLMAGLTGARYAGHANLPSRDLFGADGGMGAPPNEDQMAAMLENPTVAQTVREALDNPAFVDHMIQSNPTLAAMPNAREMLTSPYFRNMMSNPEAIRVAARMRRMMGGQGGGSAFPAPGVTDGSDGATGDNSGAQMPPPFPFFPGMGSPFGAPAAGSGATAANPFGNLFGPGSPFGQAANPFAALFGGAPPAAGGQAANPFGFPAMSPEAAQQMMQMWGMGSPAGGAPAAPADTRPPEERYAEQLRQLNDMGFFDFDQNIAALRRSGGSVQGAIEHLLGGS</sequence>
<dbReference type="CDD" id="cd14324">
    <property type="entry name" value="UBA_Dsk2p_like"/>
    <property type="match status" value="1"/>
</dbReference>
<dbReference type="GO" id="GO:0006511">
    <property type="term" value="P:ubiquitin-dependent protein catabolic process"/>
    <property type="evidence" value="ECO:0007669"/>
    <property type="project" value="TreeGrafter"/>
</dbReference>
<comment type="caution">
    <text evidence="4">The sequence shown here is derived from an EMBL/GenBank/DDBJ whole genome shotgun (WGS) entry which is preliminary data.</text>
</comment>
<evidence type="ECO:0000313" key="4">
    <source>
        <dbReference type="EMBL" id="KAK0746426.1"/>
    </source>
</evidence>
<dbReference type="SUPFAM" id="SSF54236">
    <property type="entry name" value="Ubiquitin-like"/>
    <property type="match status" value="1"/>
</dbReference>
<proteinExistence type="predicted"/>
<dbReference type="Gene3D" id="1.10.8.10">
    <property type="entry name" value="DNA helicase RuvA subunit, C-terminal domain"/>
    <property type="match status" value="1"/>
</dbReference>
<dbReference type="Proteomes" id="UP001172155">
    <property type="component" value="Unassembled WGS sequence"/>
</dbReference>
<feature type="region of interest" description="Disordered" evidence="1">
    <location>
        <begin position="94"/>
        <end position="115"/>
    </location>
</feature>
<feature type="compositionally biased region" description="Low complexity" evidence="1">
    <location>
        <begin position="340"/>
        <end position="354"/>
    </location>
</feature>
<dbReference type="PROSITE" id="PS50053">
    <property type="entry name" value="UBIQUITIN_2"/>
    <property type="match status" value="1"/>
</dbReference>
<accession>A0AA40EVU8</accession>
<dbReference type="Gene3D" id="3.10.20.90">
    <property type="entry name" value="Phosphatidylinositol 3-kinase Catalytic Subunit, Chain A, domain 1"/>
    <property type="match status" value="1"/>
</dbReference>
<evidence type="ECO:0000259" key="2">
    <source>
        <dbReference type="PROSITE" id="PS50030"/>
    </source>
</evidence>
<evidence type="ECO:0000313" key="5">
    <source>
        <dbReference type="Proteomes" id="UP001172155"/>
    </source>
</evidence>
<dbReference type="GO" id="GO:0031593">
    <property type="term" value="F:polyubiquitin modification-dependent protein binding"/>
    <property type="evidence" value="ECO:0007669"/>
    <property type="project" value="TreeGrafter"/>
</dbReference>
<dbReference type="FunFam" id="1.10.8.10:FF:000024">
    <property type="entry name" value="Ubiquitin domain-containing protein DSK2"/>
    <property type="match status" value="1"/>
</dbReference>
<dbReference type="SMART" id="SM00165">
    <property type="entry name" value="UBA"/>
    <property type="match status" value="1"/>
</dbReference>
<feature type="region of interest" description="Disordered" evidence="1">
    <location>
        <begin position="340"/>
        <end position="360"/>
    </location>
</feature>
<feature type="region of interest" description="Disordered" evidence="1">
    <location>
        <begin position="228"/>
        <end position="256"/>
    </location>
</feature>
<feature type="domain" description="UBA" evidence="2">
    <location>
        <begin position="357"/>
        <end position="401"/>
    </location>
</feature>
<dbReference type="PANTHER" id="PTHR10677">
    <property type="entry name" value="UBIQUILIN"/>
    <property type="match status" value="1"/>
</dbReference>
<dbReference type="GO" id="GO:0005829">
    <property type="term" value="C:cytosol"/>
    <property type="evidence" value="ECO:0007669"/>
    <property type="project" value="TreeGrafter"/>
</dbReference>
<dbReference type="SMART" id="SM00213">
    <property type="entry name" value="UBQ"/>
    <property type="match status" value="1"/>
</dbReference>
<feature type="compositionally biased region" description="Low complexity" evidence="1">
    <location>
        <begin position="94"/>
        <end position="111"/>
    </location>
</feature>